<dbReference type="EMBL" id="JALKCG010000011">
    <property type="protein sequence ID" value="MCK0210068.1"/>
    <property type="molecule type" value="Genomic_DNA"/>
</dbReference>
<organism evidence="1 2">
    <name type="scientific">Ancylobacter koreensis</name>
    <dbReference type="NCBI Taxonomy" id="266121"/>
    <lineage>
        <taxon>Bacteria</taxon>
        <taxon>Pseudomonadati</taxon>
        <taxon>Pseudomonadota</taxon>
        <taxon>Alphaproteobacteria</taxon>
        <taxon>Hyphomicrobiales</taxon>
        <taxon>Xanthobacteraceae</taxon>
        <taxon>Ancylobacter</taxon>
    </lineage>
</organism>
<evidence type="ECO:0000313" key="2">
    <source>
        <dbReference type="Proteomes" id="UP001202867"/>
    </source>
</evidence>
<gene>
    <name evidence="1" type="ORF">MWN33_18710</name>
</gene>
<evidence type="ECO:0008006" key="3">
    <source>
        <dbReference type="Google" id="ProtNLM"/>
    </source>
</evidence>
<name>A0ABT0DS19_9HYPH</name>
<keyword evidence="2" id="KW-1185">Reference proteome</keyword>
<proteinExistence type="predicted"/>
<evidence type="ECO:0000313" key="1">
    <source>
        <dbReference type="EMBL" id="MCK0210068.1"/>
    </source>
</evidence>
<sequence>MVAEAIRAGEALERAKVELKAARKLDPALPTFKDWVPAHCGCSYRVAAEYMQAAQKGAGARTILSGDMSLRELLYGETQADQRARKKAEAATTFSREDAEYALKILALAERGATEGERGVATVRVGAPSSPVSLPVAEVLTQGE</sequence>
<protein>
    <recommendedName>
        <fullName evidence="3">Terminase small subunit</fullName>
    </recommendedName>
</protein>
<reference evidence="1 2" key="1">
    <citation type="submission" date="2022-04" db="EMBL/GenBank/DDBJ databases">
        <authorList>
            <person name="Grouzdev D.S."/>
            <person name="Pantiukh K.S."/>
            <person name="Krutkina M.S."/>
        </authorList>
    </citation>
    <scope>NUCLEOTIDE SEQUENCE [LARGE SCALE GENOMIC DNA]</scope>
    <source>
        <strain evidence="1 2">Jip08</strain>
    </source>
</reference>
<dbReference type="Proteomes" id="UP001202867">
    <property type="component" value="Unassembled WGS sequence"/>
</dbReference>
<reference evidence="2" key="2">
    <citation type="submission" date="2023-07" db="EMBL/GenBank/DDBJ databases">
        <title>Ancylobacter moscoviensis sp. nov., facultatively methylotrophic bacteria from activated sludge and the reclassification of Starkeya novella (Starkey 1934) Kelly et al. 2000 as Ancylobacter novellus comb. nov., Starkeya koreensis Im et al. 2006 as Ancylobacter koreensis comb.nov., Angulomicrobium tetraedrale Vasil'eva et al. 1986 as Ancylobacter tetraedralis comb. nov., Angulomicrobium amanitiforme Fritz et al. 2004 as Ancylobacter amanitiformis comb. nov. and Methylorhabdus multivorans Doronina et al. 1996 as Ancylobacter multivorans comb. nov. and emended description of the genus Ancylobacter.</title>
        <authorList>
            <person name="Doronina N."/>
            <person name="Chemodurova A."/>
            <person name="Grouzdev D."/>
            <person name="Koziaeva V."/>
            <person name="Shi W."/>
            <person name="Wu L."/>
            <person name="Kaparullina E."/>
        </authorList>
    </citation>
    <scope>NUCLEOTIDE SEQUENCE [LARGE SCALE GENOMIC DNA]</scope>
    <source>
        <strain evidence="2">Jip08</strain>
    </source>
</reference>
<comment type="caution">
    <text evidence="1">The sequence shown here is derived from an EMBL/GenBank/DDBJ whole genome shotgun (WGS) entry which is preliminary data.</text>
</comment>
<accession>A0ABT0DS19</accession>
<dbReference type="RefSeq" id="WP_247202576.1">
    <property type="nucleotide sequence ID" value="NZ_JALKCG010000011.1"/>
</dbReference>